<evidence type="ECO:0000313" key="3">
    <source>
        <dbReference type="Proteomes" id="UP000076586"/>
    </source>
</evidence>
<sequence length="50" mass="5651">MESRAPVDNDVDGVNAETENNSSCNTNNPPDKNKMLYEVYFIIDILPYSI</sequence>
<accession>A0A161LWL0</accession>
<evidence type="ECO:0000256" key="1">
    <source>
        <dbReference type="SAM" id="MobiDB-lite"/>
    </source>
</evidence>
<feature type="region of interest" description="Disordered" evidence="1">
    <location>
        <begin position="1"/>
        <end position="31"/>
    </location>
</feature>
<name>A0A161LWL0_9BACT</name>
<dbReference type="EMBL" id="BDCR01000004">
    <property type="protein sequence ID" value="GAT63572.1"/>
    <property type="molecule type" value="Genomic_DNA"/>
</dbReference>
<protein>
    <submittedName>
        <fullName evidence="2">Uncharacterized protein</fullName>
    </submittedName>
</protein>
<feature type="compositionally biased region" description="Low complexity" evidence="1">
    <location>
        <begin position="15"/>
        <end position="28"/>
    </location>
</feature>
<evidence type="ECO:0000313" key="2">
    <source>
        <dbReference type="EMBL" id="GAT63572.1"/>
    </source>
</evidence>
<proteinExistence type="predicted"/>
<gene>
    <name evidence="2" type="ORF">PJIAN_4111</name>
</gene>
<dbReference type="STRING" id="681398.PJIAN_4111"/>
<reference evidence="3" key="1">
    <citation type="submission" date="2016-04" db="EMBL/GenBank/DDBJ databases">
        <title>Draft genome sequence of Paludibacter jiangxiensis strain NM7.</title>
        <authorList>
            <person name="Qiu Y."/>
            <person name="Matsuura N."/>
            <person name="Ohashi A."/>
            <person name="Tourlousse M.D."/>
            <person name="Sekiguchi Y."/>
        </authorList>
    </citation>
    <scope>NUCLEOTIDE SEQUENCE [LARGE SCALE GENOMIC DNA]</scope>
    <source>
        <strain evidence="3">NM7</strain>
    </source>
</reference>
<keyword evidence="3" id="KW-1185">Reference proteome</keyword>
<comment type="caution">
    <text evidence="2">The sequence shown here is derived from an EMBL/GenBank/DDBJ whole genome shotgun (WGS) entry which is preliminary data.</text>
</comment>
<dbReference type="AlphaFoldDB" id="A0A161LWL0"/>
<organism evidence="2 3">
    <name type="scientific">Paludibacter jiangxiensis</name>
    <dbReference type="NCBI Taxonomy" id="681398"/>
    <lineage>
        <taxon>Bacteria</taxon>
        <taxon>Pseudomonadati</taxon>
        <taxon>Bacteroidota</taxon>
        <taxon>Bacteroidia</taxon>
        <taxon>Bacteroidales</taxon>
        <taxon>Paludibacteraceae</taxon>
        <taxon>Paludibacter</taxon>
    </lineage>
</organism>
<reference evidence="3" key="2">
    <citation type="journal article" date="2017" name="Genome Announc.">
        <title>Draft genome sequence of Paludibacter jiangxiensis NM7(T), a propionate-producing fermentative bacterium.</title>
        <authorList>
            <person name="Qiu Y.-L."/>
            <person name="Tourlousse D.M."/>
            <person name="Matsuura N."/>
            <person name="Ohashi A."/>
            <person name="Sekiguchi Y."/>
        </authorList>
    </citation>
    <scope>NUCLEOTIDE SEQUENCE [LARGE SCALE GENOMIC DNA]</scope>
    <source>
        <strain evidence="3">NM7</strain>
    </source>
</reference>
<dbReference type="Proteomes" id="UP000076586">
    <property type="component" value="Unassembled WGS sequence"/>
</dbReference>